<feature type="compositionally biased region" description="Acidic residues" evidence="1">
    <location>
        <begin position="123"/>
        <end position="132"/>
    </location>
</feature>
<feature type="compositionally biased region" description="Polar residues" evidence="1">
    <location>
        <begin position="39"/>
        <end position="50"/>
    </location>
</feature>
<comment type="caution">
    <text evidence="3">The sequence shown here is derived from an EMBL/GenBank/DDBJ whole genome shotgun (WGS) entry which is preliminary data.</text>
</comment>
<sequence length="335" mass="36771">MVLGSTRKKPVCQKCGYPMAGHKRPHGVPVCPRGDSAPASPQTAGPSSRTVPPFDFNPTASGYWERQNPNWVEPVSYAKQTRSYVIPERGSSWVSTERDGGSQGTPSRQQPLRSPAPVHEVIDVDADDEVEEVEHRSTWSQEPEHEDEQYEPSEPAEEGDDSDTSSNRSSATVIKRVTRRLSSVLGRGTPLASLYSSPRSQVPVIRTAAQAEGLYTRVVHLERGPAEAAGFKEELATPVRTFPGREGSWMVAVGRDQGAVNALVESAATPPRPGMRLQPDGMLEPYDYDRGLNRERNERVGSYPEDPRWIRNTFFDILVAGAVGGLVVFYCLSAI</sequence>
<evidence type="ECO:0000256" key="2">
    <source>
        <dbReference type="SAM" id="Phobius"/>
    </source>
</evidence>
<evidence type="ECO:0000256" key="1">
    <source>
        <dbReference type="SAM" id="MobiDB-lite"/>
    </source>
</evidence>
<name>A0A2G8SUI4_9APHY</name>
<organism evidence="3 4">
    <name type="scientific">Ganoderma sinense ZZ0214-1</name>
    <dbReference type="NCBI Taxonomy" id="1077348"/>
    <lineage>
        <taxon>Eukaryota</taxon>
        <taxon>Fungi</taxon>
        <taxon>Dikarya</taxon>
        <taxon>Basidiomycota</taxon>
        <taxon>Agaricomycotina</taxon>
        <taxon>Agaricomycetes</taxon>
        <taxon>Polyporales</taxon>
        <taxon>Polyporaceae</taxon>
        <taxon>Ganoderma</taxon>
    </lineage>
</organism>
<reference evidence="3 4" key="1">
    <citation type="journal article" date="2015" name="Sci. Rep.">
        <title>Chromosome-level genome map provides insights into diverse defense mechanisms in the medicinal fungus Ganoderma sinense.</title>
        <authorList>
            <person name="Zhu Y."/>
            <person name="Xu J."/>
            <person name="Sun C."/>
            <person name="Zhou S."/>
            <person name="Xu H."/>
            <person name="Nelson D.R."/>
            <person name="Qian J."/>
            <person name="Song J."/>
            <person name="Luo H."/>
            <person name="Xiang L."/>
            <person name="Li Y."/>
            <person name="Xu Z."/>
            <person name="Ji A."/>
            <person name="Wang L."/>
            <person name="Lu S."/>
            <person name="Hayward A."/>
            <person name="Sun W."/>
            <person name="Li X."/>
            <person name="Schwartz D.C."/>
            <person name="Wang Y."/>
            <person name="Chen S."/>
        </authorList>
    </citation>
    <scope>NUCLEOTIDE SEQUENCE [LARGE SCALE GENOMIC DNA]</scope>
    <source>
        <strain evidence="3 4">ZZ0214-1</strain>
    </source>
</reference>
<feature type="region of interest" description="Disordered" evidence="1">
    <location>
        <begin position="90"/>
        <end position="173"/>
    </location>
</feature>
<keyword evidence="2" id="KW-0472">Membrane</keyword>
<dbReference type="AlphaFoldDB" id="A0A2G8SUI4"/>
<dbReference type="OrthoDB" id="3252109at2759"/>
<gene>
    <name evidence="3" type="ORF">GSI_01121</name>
</gene>
<accession>A0A2G8SUI4</accession>
<keyword evidence="2" id="KW-0812">Transmembrane</keyword>
<evidence type="ECO:0000313" key="4">
    <source>
        <dbReference type="Proteomes" id="UP000230002"/>
    </source>
</evidence>
<proteinExistence type="predicted"/>
<feature type="region of interest" description="Disordered" evidence="1">
    <location>
        <begin position="16"/>
        <end position="71"/>
    </location>
</feature>
<dbReference type="Proteomes" id="UP000230002">
    <property type="component" value="Unassembled WGS sequence"/>
</dbReference>
<dbReference type="EMBL" id="AYKW01000001">
    <property type="protein sequence ID" value="PIL37427.1"/>
    <property type="molecule type" value="Genomic_DNA"/>
</dbReference>
<keyword evidence="2" id="KW-1133">Transmembrane helix</keyword>
<feature type="compositionally biased region" description="Acidic residues" evidence="1">
    <location>
        <begin position="144"/>
        <end position="163"/>
    </location>
</feature>
<feature type="transmembrane region" description="Helical" evidence="2">
    <location>
        <begin position="314"/>
        <end position="332"/>
    </location>
</feature>
<evidence type="ECO:0000313" key="3">
    <source>
        <dbReference type="EMBL" id="PIL37427.1"/>
    </source>
</evidence>
<keyword evidence="4" id="KW-1185">Reference proteome</keyword>
<protein>
    <submittedName>
        <fullName evidence="3">Uncharacterized protein</fullName>
    </submittedName>
</protein>